<gene>
    <name evidence="9" type="ORF">A1O5_11768</name>
</gene>
<dbReference type="PROSITE" id="PS50048">
    <property type="entry name" value="ZN2_CY6_FUNGAL_2"/>
    <property type="match status" value="1"/>
</dbReference>
<dbReference type="Gene3D" id="4.10.240.10">
    <property type="entry name" value="Zn(2)-C6 fungal-type DNA-binding domain"/>
    <property type="match status" value="1"/>
</dbReference>
<dbReference type="RefSeq" id="XP_007750528.1">
    <property type="nucleotide sequence ID" value="XM_007752338.1"/>
</dbReference>
<feature type="region of interest" description="Disordered" evidence="7">
    <location>
        <begin position="633"/>
        <end position="684"/>
    </location>
</feature>
<dbReference type="Proteomes" id="UP000019471">
    <property type="component" value="Unassembled WGS sequence"/>
</dbReference>
<dbReference type="OrthoDB" id="3598904at2759"/>
<keyword evidence="4" id="KW-0238">DNA-binding</keyword>
<dbReference type="STRING" id="1182543.W9W045"/>
<feature type="domain" description="Zn(2)-C6 fungal-type" evidence="8">
    <location>
        <begin position="19"/>
        <end position="47"/>
    </location>
</feature>
<dbReference type="InterPro" id="IPR036864">
    <property type="entry name" value="Zn2-C6_fun-type_DNA-bd_sf"/>
</dbReference>
<keyword evidence="5" id="KW-0804">Transcription</keyword>
<dbReference type="GO" id="GO:0008270">
    <property type="term" value="F:zinc ion binding"/>
    <property type="evidence" value="ECO:0007669"/>
    <property type="project" value="InterPro"/>
</dbReference>
<dbReference type="SUPFAM" id="SSF57701">
    <property type="entry name" value="Zn2/Cys6 DNA-binding domain"/>
    <property type="match status" value="1"/>
</dbReference>
<evidence type="ECO:0000313" key="10">
    <source>
        <dbReference type="Proteomes" id="UP000019471"/>
    </source>
</evidence>
<dbReference type="GO" id="GO:0003677">
    <property type="term" value="F:DNA binding"/>
    <property type="evidence" value="ECO:0007669"/>
    <property type="project" value="UniProtKB-KW"/>
</dbReference>
<dbReference type="eggNOG" id="ENOG502SND8">
    <property type="taxonomic scope" value="Eukaryota"/>
</dbReference>
<keyword evidence="3" id="KW-0805">Transcription regulation</keyword>
<evidence type="ECO:0000259" key="8">
    <source>
        <dbReference type="PROSITE" id="PS50048"/>
    </source>
</evidence>
<feature type="compositionally biased region" description="Polar residues" evidence="7">
    <location>
        <begin position="578"/>
        <end position="599"/>
    </location>
</feature>
<evidence type="ECO:0000256" key="1">
    <source>
        <dbReference type="ARBA" id="ARBA00022723"/>
    </source>
</evidence>
<reference evidence="9 10" key="1">
    <citation type="submission" date="2013-03" db="EMBL/GenBank/DDBJ databases">
        <title>The Genome Sequence of Cladophialophora psammophila CBS 110553.</title>
        <authorList>
            <consortium name="The Broad Institute Genomics Platform"/>
            <person name="Cuomo C."/>
            <person name="de Hoog S."/>
            <person name="Gorbushina A."/>
            <person name="Walker B."/>
            <person name="Young S.K."/>
            <person name="Zeng Q."/>
            <person name="Gargeya S."/>
            <person name="Fitzgerald M."/>
            <person name="Haas B."/>
            <person name="Abouelleil A."/>
            <person name="Allen A.W."/>
            <person name="Alvarado L."/>
            <person name="Arachchi H.M."/>
            <person name="Berlin A.M."/>
            <person name="Chapman S.B."/>
            <person name="Gainer-Dewar J."/>
            <person name="Goldberg J."/>
            <person name="Griggs A."/>
            <person name="Gujja S."/>
            <person name="Hansen M."/>
            <person name="Howarth C."/>
            <person name="Imamovic A."/>
            <person name="Ireland A."/>
            <person name="Larimer J."/>
            <person name="McCowan C."/>
            <person name="Murphy C."/>
            <person name="Pearson M."/>
            <person name="Poon T.W."/>
            <person name="Priest M."/>
            <person name="Roberts A."/>
            <person name="Saif S."/>
            <person name="Shea T."/>
            <person name="Sisk P."/>
            <person name="Sykes S."/>
            <person name="Wortman J."/>
            <person name="Nusbaum C."/>
            <person name="Birren B."/>
        </authorList>
    </citation>
    <scope>NUCLEOTIDE SEQUENCE [LARGE SCALE GENOMIC DNA]</scope>
    <source>
        <strain evidence="9 10">CBS 110553</strain>
    </source>
</reference>
<name>W9W045_9EURO</name>
<evidence type="ECO:0000313" key="9">
    <source>
        <dbReference type="EMBL" id="EXJ61452.1"/>
    </source>
</evidence>
<dbReference type="CDD" id="cd00067">
    <property type="entry name" value="GAL4"/>
    <property type="match status" value="1"/>
</dbReference>
<proteinExistence type="predicted"/>
<evidence type="ECO:0000256" key="4">
    <source>
        <dbReference type="ARBA" id="ARBA00023125"/>
    </source>
</evidence>
<dbReference type="Pfam" id="PF00172">
    <property type="entry name" value="Zn_clus"/>
    <property type="match status" value="1"/>
</dbReference>
<dbReference type="PROSITE" id="PS00463">
    <property type="entry name" value="ZN2_CY6_FUNGAL_1"/>
    <property type="match status" value="1"/>
</dbReference>
<evidence type="ECO:0000256" key="2">
    <source>
        <dbReference type="ARBA" id="ARBA00022833"/>
    </source>
</evidence>
<evidence type="ECO:0000256" key="6">
    <source>
        <dbReference type="ARBA" id="ARBA00023242"/>
    </source>
</evidence>
<dbReference type="AlphaFoldDB" id="W9W045"/>
<evidence type="ECO:0000256" key="5">
    <source>
        <dbReference type="ARBA" id="ARBA00023163"/>
    </source>
</evidence>
<organism evidence="9 10">
    <name type="scientific">Cladophialophora psammophila CBS 110553</name>
    <dbReference type="NCBI Taxonomy" id="1182543"/>
    <lineage>
        <taxon>Eukaryota</taxon>
        <taxon>Fungi</taxon>
        <taxon>Dikarya</taxon>
        <taxon>Ascomycota</taxon>
        <taxon>Pezizomycotina</taxon>
        <taxon>Eurotiomycetes</taxon>
        <taxon>Chaetothyriomycetidae</taxon>
        <taxon>Chaetothyriales</taxon>
        <taxon>Herpotrichiellaceae</taxon>
        <taxon>Cladophialophora</taxon>
    </lineage>
</organism>
<dbReference type="HOGENOM" id="CLU_011409_5_0_1"/>
<feature type="compositionally biased region" description="Low complexity" evidence="7">
    <location>
        <begin position="638"/>
        <end position="653"/>
    </location>
</feature>
<dbReference type="InterPro" id="IPR052360">
    <property type="entry name" value="Transcr_Regulatory_Proteins"/>
</dbReference>
<keyword evidence="6" id="KW-0539">Nucleus</keyword>
<comment type="caution">
    <text evidence="9">The sequence shown here is derived from an EMBL/GenBank/DDBJ whole genome shotgun (WGS) entry which is preliminary data.</text>
</comment>
<protein>
    <recommendedName>
        <fullName evidence="8">Zn(2)-C6 fungal-type domain-containing protein</fullName>
    </recommendedName>
</protein>
<dbReference type="SMART" id="SM00066">
    <property type="entry name" value="GAL4"/>
    <property type="match status" value="1"/>
</dbReference>
<evidence type="ECO:0000256" key="7">
    <source>
        <dbReference type="SAM" id="MobiDB-lite"/>
    </source>
</evidence>
<dbReference type="GO" id="GO:0000981">
    <property type="term" value="F:DNA-binding transcription factor activity, RNA polymerase II-specific"/>
    <property type="evidence" value="ECO:0007669"/>
    <property type="project" value="InterPro"/>
</dbReference>
<evidence type="ECO:0000256" key="3">
    <source>
        <dbReference type="ARBA" id="ARBA00023015"/>
    </source>
</evidence>
<sequence length="715" mass="78909">MNKLSARRPRKSAPKTRSGCFTCKARHIRCDRKRPECENCTSSSRRCEGYPTLPADTASGAQNSPQNLSSISSYSIPFKVPGSQADRQLLHYYCCQAAWNLSSYADPTLWTELILQRSQDQPVIRSGLVALSSLHKDYVSGSFSVNGKDKLSSNVEAMTLVSKCYGQLKNYLARSDASPEVALICSVIFYSLESLLGDTRQAISHLDSGLRLLKRTQSEAKRPADQLLVHLTSLFERLDIQASSYDDLRLPVLELVSHQEARGEVSVVPDSFRNLDEAERILAKLQNWSLRQLILHVEHKGKSPGEFPEGLWHERVVLRQQYEKYLQTLNRLGNTPANSPLNVPESSTQEERRQLQRQQFLLLQISFHTFYSLVEENVPLSADAAGYTVNNEDILSTALSKVMTLLSLASNSASHSASASFPLASPSQRTYTLSTFLVGTLYFLCLKTTNPEILTTACRLFSHPLLKNSRDGLWDSRLAELVIKNVMEIRDRIIVVAAVPDAVEGETSSQGVVTSPFNVEHIGLGDDGADYFSTAFSSLIADELGLLADAPDSFLVADDSFLLPVDMVAQGMSMSMSASGTNSPYPSEDSSSTNASDTSLPYAHHRQRIEHLVQHPRPHDRSHAGFVAPNHSRLEQHQTQSAVGATTTSSSGQYMQIRPKTQPGSHVQRNNIPQQSTVLTERSPRSGRLEDFALGIVDVDGGVEEAAKRVSVMSI</sequence>
<keyword evidence="1" id="KW-0479">Metal-binding</keyword>
<feature type="region of interest" description="Disordered" evidence="7">
    <location>
        <begin position="576"/>
        <end position="599"/>
    </location>
</feature>
<keyword evidence="2" id="KW-0862">Zinc</keyword>
<dbReference type="GeneID" id="19196455"/>
<dbReference type="PANTHER" id="PTHR36206">
    <property type="entry name" value="ASPERCRYPTIN BIOSYNTHESIS CLUSTER-SPECIFIC TRANSCRIPTION REGULATOR ATNN-RELATED"/>
    <property type="match status" value="1"/>
</dbReference>
<keyword evidence="10" id="KW-1185">Reference proteome</keyword>
<feature type="compositionally biased region" description="Polar residues" evidence="7">
    <location>
        <begin position="662"/>
        <end position="680"/>
    </location>
</feature>
<accession>W9W045</accession>
<dbReference type="PANTHER" id="PTHR36206:SF4">
    <property type="entry name" value="HYPOTHETICAL CONSERVED PROTEIN (EUROFUNG)-RELATED"/>
    <property type="match status" value="1"/>
</dbReference>
<dbReference type="InterPro" id="IPR001138">
    <property type="entry name" value="Zn2Cys6_DnaBD"/>
</dbReference>
<dbReference type="EMBL" id="AMGX01000028">
    <property type="protein sequence ID" value="EXJ61452.1"/>
    <property type="molecule type" value="Genomic_DNA"/>
</dbReference>